<proteinExistence type="predicted"/>
<dbReference type="Proteomes" id="UP000298030">
    <property type="component" value="Unassembled WGS sequence"/>
</dbReference>
<keyword evidence="2" id="KW-1185">Reference proteome</keyword>
<evidence type="ECO:0000313" key="1">
    <source>
        <dbReference type="EMBL" id="TEB31523.1"/>
    </source>
</evidence>
<gene>
    <name evidence="1" type="ORF">FA13DRAFT_1587232</name>
</gene>
<dbReference type="STRING" id="71717.A0A4Y7TBH1"/>
<dbReference type="OrthoDB" id="2669721at2759"/>
<dbReference type="EMBL" id="QPFP01000018">
    <property type="protein sequence ID" value="TEB31523.1"/>
    <property type="molecule type" value="Genomic_DNA"/>
</dbReference>
<protein>
    <submittedName>
        <fullName evidence="1">Uncharacterized protein</fullName>
    </submittedName>
</protein>
<organism evidence="1 2">
    <name type="scientific">Coprinellus micaceus</name>
    <name type="common">Glistening ink-cap mushroom</name>
    <name type="synonym">Coprinus micaceus</name>
    <dbReference type="NCBI Taxonomy" id="71717"/>
    <lineage>
        <taxon>Eukaryota</taxon>
        <taxon>Fungi</taxon>
        <taxon>Dikarya</taxon>
        <taxon>Basidiomycota</taxon>
        <taxon>Agaricomycotina</taxon>
        <taxon>Agaricomycetes</taxon>
        <taxon>Agaricomycetidae</taxon>
        <taxon>Agaricales</taxon>
        <taxon>Agaricineae</taxon>
        <taxon>Psathyrellaceae</taxon>
        <taxon>Coprinellus</taxon>
    </lineage>
</organism>
<feature type="non-terminal residue" evidence="1">
    <location>
        <position position="97"/>
    </location>
</feature>
<accession>A0A4Y7TBH1</accession>
<name>A0A4Y7TBH1_COPMI</name>
<sequence length="97" mass="11566">VRLLHQRTISRAHLQEAHHYMSEFHEEYELLYTQRKVERLHFMRPCLHFLLHMAAETIRMGPVPLSSTWTMERMIGDLGGQIRQPSNPFRNLSERGL</sequence>
<comment type="caution">
    <text evidence="1">The sequence shown here is derived from an EMBL/GenBank/DDBJ whole genome shotgun (WGS) entry which is preliminary data.</text>
</comment>
<dbReference type="AlphaFoldDB" id="A0A4Y7TBH1"/>
<evidence type="ECO:0000313" key="2">
    <source>
        <dbReference type="Proteomes" id="UP000298030"/>
    </source>
</evidence>
<reference evidence="1 2" key="1">
    <citation type="journal article" date="2019" name="Nat. Ecol. Evol.">
        <title>Megaphylogeny resolves global patterns of mushroom evolution.</title>
        <authorList>
            <person name="Varga T."/>
            <person name="Krizsan K."/>
            <person name="Foldi C."/>
            <person name="Dima B."/>
            <person name="Sanchez-Garcia M."/>
            <person name="Sanchez-Ramirez S."/>
            <person name="Szollosi G.J."/>
            <person name="Szarkandi J.G."/>
            <person name="Papp V."/>
            <person name="Albert L."/>
            <person name="Andreopoulos W."/>
            <person name="Angelini C."/>
            <person name="Antonin V."/>
            <person name="Barry K.W."/>
            <person name="Bougher N.L."/>
            <person name="Buchanan P."/>
            <person name="Buyck B."/>
            <person name="Bense V."/>
            <person name="Catcheside P."/>
            <person name="Chovatia M."/>
            <person name="Cooper J."/>
            <person name="Damon W."/>
            <person name="Desjardin D."/>
            <person name="Finy P."/>
            <person name="Geml J."/>
            <person name="Haridas S."/>
            <person name="Hughes K."/>
            <person name="Justo A."/>
            <person name="Karasinski D."/>
            <person name="Kautmanova I."/>
            <person name="Kiss B."/>
            <person name="Kocsube S."/>
            <person name="Kotiranta H."/>
            <person name="LaButti K.M."/>
            <person name="Lechner B.E."/>
            <person name="Liimatainen K."/>
            <person name="Lipzen A."/>
            <person name="Lukacs Z."/>
            <person name="Mihaltcheva S."/>
            <person name="Morgado L.N."/>
            <person name="Niskanen T."/>
            <person name="Noordeloos M.E."/>
            <person name="Ohm R.A."/>
            <person name="Ortiz-Santana B."/>
            <person name="Ovrebo C."/>
            <person name="Racz N."/>
            <person name="Riley R."/>
            <person name="Savchenko A."/>
            <person name="Shiryaev A."/>
            <person name="Soop K."/>
            <person name="Spirin V."/>
            <person name="Szebenyi C."/>
            <person name="Tomsovsky M."/>
            <person name="Tulloss R.E."/>
            <person name="Uehling J."/>
            <person name="Grigoriev I.V."/>
            <person name="Vagvolgyi C."/>
            <person name="Papp T."/>
            <person name="Martin F.M."/>
            <person name="Miettinen O."/>
            <person name="Hibbett D.S."/>
            <person name="Nagy L.G."/>
        </authorList>
    </citation>
    <scope>NUCLEOTIDE SEQUENCE [LARGE SCALE GENOMIC DNA]</scope>
    <source>
        <strain evidence="1 2">FP101781</strain>
    </source>
</reference>
<feature type="non-terminal residue" evidence="1">
    <location>
        <position position="1"/>
    </location>
</feature>